<accession>A0A4Y2QDQ0</accession>
<reference evidence="1 2" key="1">
    <citation type="journal article" date="2019" name="Sci. Rep.">
        <title>Orb-weaving spider Araneus ventricosus genome elucidates the spidroin gene catalogue.</title>
        <authorList>
            <person name="Kono N."/>
            <person name="Nakamura H."/>
            <person name="Ohtoshi R."/>
            <person name="Moran D.A.P."/>
            <person name="Shinohara A."/>
            <person name="Yoshida Y."/>
            <person name="Fujiwara M."/>
            <person name="Mori M."/>
            <person name="Tomita M."/>
            <person name="Arakawa K."/>
        </authorList>
    </citation>
    <scope>NUCLEOTIDE SEQUENCE [LARGE SCALE GENOMIC DNA]</scope>
</reference>
<dbReference type="EMBL" id="BGPR01138142">
    <property type="protein sequence ID" value="GBN61491.1"/>
    <property type="molecule type" value="Genomic_DNA"/>
</dbReference>
<gene>
    <name evidence="1" type="ORF">AVEN_229005_1</name>
</gene>
<organism evidence="1 2">
    <name type="scientific">Araneus ventricosus</name>
    <name type="common">Orbweaver spider</name>
    <name type="synonym">Epeira ventricosa</name>
    <dbReference type="NCBI Taxonomy" id="182803"/>
    <lineage>
        <taxon>Eukaryota</taxon>
        <taxon>Metazoa</taxon>
        <taxon>Ecdysozoa</taxon>
        <taxon>Arthropoda</taxon>
        <taxon>Chelicerata</taxon>
        <taxon>Arachnida</taxon>
        <taxon>Araneae</taxon>
        <taxon>Araneomorphae</taxon>
        <taxon>Entelegynae</taxon>
        <taxon>Araneoidea</taxon>
        <taxon>Araneidae</taxon>
        <taxon>Araneus</taxon>
    </lineage>
</organism>
<name>A0A4Y2QDQ0_ARAVE</name>
<comment type="caution">
    <text evidence="1">The sequence shown here is derived from an EMBL/GenBank/DDBJ whole genome shotgun (WGS) entry which is preliminary data.</text>
</comment>
<protein>
    <submittedName>
        <fullName evidence="1">Uncharacterized protein</fullName>
    </submittedName>
</protein>
<evidence type="ECO:0000313" key="1">
    <source>
        <dbReference type="EMBL" id="GBN61491.1"/>
    </source>
</evidence>
<dbReference type="AlphaFoldDB" id="A0A4Y2QDQ0"/>
<feature type="non-terminal residue" evidence="1">
    <location>
        <position position="1"/>
    </location>
</feature>
<keyword evidence="2" id="KW-1185">Reference proteome</keyword>
<dbReference type="Proteomes" id="UP000499080">
    <property type="component" value="Unassembled WGS sequence"/>
</dbReference>
<evidence type="ECO:0000313" key="2">
    <source>
        <dbReference type="Proteomes" id="UP000499080"/>
    </source>
</evidence>
<sequence>DINIYEGDLEDVGFHRDLEESKKCSMGWLQ</sequence>
<proteinExistence type="predicted"/>